<organism evidence="1 2">
    <name type="scientific">Dysgonomonas termitidis</name>
    <dbReference type="NCBI Taxonomy" id="1516126"/>
    <lineage>
        <taxon>Bacteria</taxon>
        <taxon>Pseudomonadati</taxon>
        <taxon>Bacteroidota</taxon>
        <taxon>Bacteroidia</taxon>
        <taxon>Bacteroidales</taxon>
        <taxon>Dysgonomonadaceae</taxon>
        <taxon>Dysgonomonas</taxon>
    </lineage>
</organism>
<evidence type="ECO:0000313" key="1">
    <source>
        <dbReference type="EMBL" id="MFC4672713.1"/>
    </source>
</evidence>
<dbReference type="Proteomes" id="UP001596023">
    <property type="component" value="Unassembled WGS sequence"/>
</dbReference>
<dbReference type="EMBL" id="JBHSGN010000024">
    <property type="protein sequence ID" value="MFC4672713.1"/>
    <property type="molecule type" value="Genomic_DNA"/>
</dbReference>
<comment type="caution">
    <text evidence="1">The sequence shown here is derived from an EMBL/GenBank/DDBJ whole genome shotgun (WGS) entry which is preliminary data.</text>
</comment>
<name>A0ABV9KRW7_9BACT</name>
<protein>
    <recommendedName>
        <fullName evidence="3">Transposase</fullName>
    </recommendedName>
</protein>
<evidence type="ECO:0000313" key="2">
    <source>
        <dbReference type="Proteomes" id="UP001596023"/>
    </source>
</evidence>
<accession>A0ABV9KRW7</accession>
<dbReference type="RefSeq" id="WP_379993909.1">
    <property type="nucleotide sequence ID" value="NZ_JBHSGN010000024.1"/>
</dbReference>
<proteinExistence type="predicted"/>
<sequence length="125" mass="15204">MSKLIKDPEFSPLPKTDAANVIENIRHWIDTDNKNSLRRYCRPDDSEIGYRFVRDEDFLETIEMEQTILRRKVRIVFTRYAETRDHFCPLYFTTRKITVEVHYKDNVHTYKNDNRLRQFLKSSDK</sequence>
<reference evidence="2" key="1">
    <citation type="journal article" date="2019" name="Int. J. Syst. Evol. Microbiol.">
        <title>The Global Catalogue of Microorganisms (GCM) 10K type strain sequencing project: providing services to taxonomists for standard genome sequencing and annotation.</title>
        <authorList>
            <consortium name="The Broad Institute Genomics Platform"/>
            <consortium name="The Broad Institute Genome Sequencing Center for Infectious Disease"/>
            <person name="Wu L."/>
            <person name="Ma J."/>
        </authorList>
    </citation>
    <scope>NUCLEOTIDE SEQUENCE [LARGE SCALE GENOMIC DNA]</scope>
    <source>
        <strain evidence="2">CCUG 66188</strain>
    </source>
</reference>
<keyword evidence="2" id="KW-1185">Reference proteome</keyword>
<evidence type="ECO:0008006" key="3">
    <source>
        <dbReference type="Google" id="ProtNLM"/>
    </source>
</evidence>
<gene>
    <name evidence="1" type="ORF">ACFO6W_03295</name>
</gene>